<proteinExistence type="inferred from homology"/>
<dbReference type="GO" id="GO:0018498">
    <property type="term" value="F:2,3-dihydroxy-2,3-dihydro-phenylpropionate dehydrogenase activity"/>
    <property type="evidence" value="ECO:0007669"/>
    <property type="project" value="UniProtKB-EC"/>
</dbReference>
<dbReference type="AlphaFoldDB" id="A0A5D5ANY1"/>
<dbReference type="Gene3D" id="3.40.50.720">
    <property type="entry name" value="NAD(P)-binding Rossmann-like Domain"/>
    <property type="match status" value="1"/>
</dbReference>
<comment type="caution">
    <text evidence="4">The sequence shown here is derived from an EMBL/GenBank/DDBJ whole genome shotgun (WGS) entry which is preliminary data.</text>
</comment>
<dbReference type="FunFam" id="3.40.50.720:FF:000084">
    <property type="entry name" value="Short-chain dehydrogenase reductase"/>
    <property type="match status" value="1"/>
</dbReference>
<evidence type="ECO:0000313" key="5">
    <source>
        <dbReference type="Proteomes" id="UP000324104"/>
    </source>
</evidence>
<name>A0A5D5ANY1_9EURY</name>
<dbReference type="Pfam" id="PF00106">
    <property type="entry name" value="adh_short"/>
    <property type="match status" value="1"/>
</dbReference>
<dbReference type="SUPFAM" id="SSF51735">
    <property type="entry name" value="NAD(P)-binding Rossmann-fold domains"/>
    <property type="match status" value="1"/>
</dbReference>
<dbReference type="PANTHER" id="PTHR43008">
    <property type="entry name" value="BENZIL REDUCTASE"/>
    <property type="match status" value="1"/>
</dbReference>
<reference evidence="4 5" key="1">
    <citation type="submission" date="2019-08" db="EMBL/GenBank/DDBJ databases">
        <title>Archaea genome.</title>
        <authorList>
            <person name="Kajale S."/>
            <person name="Shouche Y."/>
            <person name="Deshpande N."/>
            <person name="Sharma A."/>
        </authorList>
    </citation>
    <scope>NUCLEOTIDE SEQUENCE [LARGE SCALE GENOMIC DNA]</scope>
    <source>
        <strain evidence="4 5">ESP3B_9</strain>
    </source>
</reference>
<evidence type="ECO:0000256" key="2">
    <source>
        <dbReference type="ARBA" id="ARBA00023002"/>
    </source>
</evidence>
<organism evidence="4 5">
    <name type="scientific">Natrialba swarupiae</name>
    <dbReference type="NCBI Taxonomy" id="2448032"/>
    <lineage>
        <taxon>Archaea</taxon>
        <taxon>Methanobacteriati</taxon>
        <taxon>Methanobacteriota</taxon>
        <taxon>Stenosarchaea group</taxon>
        <taxon>Halobacteria</taxon>
        <taxon>Halobacteriales</taxon>
        <taxon>Natrialbaceae</taxon>
        <taxon>Natrialba</taxon>
    </lineage>
</organism>
<dbReference type="InterPro" id="IPR002347">
    <property type="entry name" value="SDR_fam"/>
</dbReference>
<protein>
    <submittedName>
        <fullName evidence="4">3-(Cis-5,6-dihydroxycyclohexa-1, 3-dien-1-yl)propanoate dehydrogenase</fullName>
        <ecNumber evidence="4">1.3.1.87</ecNumber>
    </submittedName>
</protein>
<dbReference type="PRINTS" id="PR00081">
    <property type="entry name" value="GDHRDH"/>
</dbReference>
<dbReference type="EC" id="1.3.1.87" evidence="4"/>
<dbReference type="InterPro" id="IPR036291">
    <property type="entry name" value="NAD(P)-bd_dom_sf"/>
</dbReference>
<evidence type="ECO:0000313" key="4">
    <source>
        <dbReference type="EMBL" id="TYT62595.1"/>
    </source>
</evidence>
<dbReference type="RefSeq" id="WP_149080882.1">
    <property type="nucleotide sequence ID" value="NZ_VTAW01000007.1"/>
</dbReference>
<keyword evidence="5" id="KW-1185">Reference proteome</keyword>
<evidence type="ECO:0000256" key="1">
    <source>
        <dbReference type="ARBA" id="ARBA00006484"/>
    </source>
</evidence>
<dbReference type="Proteomes" id="UP000324104">
    <property type="component" value="Unassembled WGS sequence"/>
</dbReference>
<comment type="similarity">
    <text evidence="1 3">Belongs to the short-chain dehydrogenases/reductases (SDR) family.</text>
</comment>
<gene>
    <name evidence="4" type="primary">hcaB</name>
    <name evidence="4" type="ORF">FYC77_07455</name>
</gene>
<sequence length="265" mass="28068">MGWLDGKTALITGGGSGIGRAVVDRYVEEGATVGVLELDGDRVTALNEEYGDTVHAVQGDVSEWEDNERAVAETVSEFGKLDIFVGNAGIFDKVVQLADLEPDELETAFEEVFRVNVLGYMLGAKAALPELLKTEGCMVFTASYSSFYPATGGMVYTPSKHAIAGIIRELAYELAPKIRVNGVAPGYSPTNLSGVEALGQGESAADPDEIDERYPLRIPEAEEYAGYYVLLGSEENSRASTGAIIEADSGLSIRGADEPAGGTDL</sequence>
<keyword evidence="2 4" id="KW-0560">Oxidoreductase</keyword>
<dbReference type="PANTHER" id="PTHR43008:SF4">
    <property type="entry name" value="CHAIN DEHYDROGENASE, PUTATIVE (AFU_ORTHOLOGUE AFUA_4G08710)-RELATED"/>
    <property type="match status" value="1"/>
</dbReference>
<accession>A0A5D5ANY1</accession>
<dbReference type="EMBL" id="VTAW01000007">
    <property type="protein sequence ID" value="TYT62595.1"/>
    <property type="molecule type" value="Genomic_DNA"/>
</dbReference>
<evidence type="ECO:0000256" key="3">
    <source>
        <dbReference type="RuleBase" id="RU000363"/>
    </source>
</evidence>
<dbReference type="GO" id="GO:0050664">
    <property type="term" value="F:oxidoreductase activity, acting on NAD(P)H, oxygen as acceptor"/>
    <property type="evidence" value="ECO:0007669"/>
    <property type="project" value="TreeGrafter"/>
</dbReference>
<dbReference type="NCBIfam" id="NF004849">
    <property type="entry name" value="PRK06200.1"/>
    <property type="match status" value="1"/>
</dbReference>
<dbReference type="PRINTS" id="PR00080">
    <property type="entry name" value="SDRFAMILY"/>
</dbReference>